<proteinExistence type="predicted"/>
<dbReference type="Pfam" id="PF00646">
    <property type="entry name" value="F-box"/>
    <property type="match status" value="1"/>
</dbReference>
<dbReference type="SUPFAM" id="SSF81383">
    <property type="entry name" value="F-box domain"/>
    <property type="match status" value="1"/>
</dbReference>
<evidence type="ECO:0000259" key="1">
    <source>
        <dbReference type="PROSITE" id="PS50181"/>
    </source>
</evidence>
<name>A0A9P5U0J4_9AGAR</name>
<reference evidence="2" key="1">
    <citation type="submission" date="2020-11" db="EMBL/GenBank/DDBJ databases">
        <authorList>
            <consortium name="DOE Joint Genome Institute"/>
            <person name="Ahrendt S."/>
            <person name="Riley R."/>
            <person name="Andreopoulos W."/>
            <person name="Labutti K."/>
            <person name="Pangilinan J."/>
            <person name="Ruiz-Duenas F.J."/>
            <person name="Barrasa J.M."/>
            <person name="Sanchez-Garcia M."/>
            <person name="Camarero S."/>
            <person name="Miyauchi S."/>
            <person name="Serrano A."/>
            <person name="Linde D."/>
            <person name="Babiker R."/>
            <person name="Drula E."/>
            <person name="Ayuso-Fernandez I."/>
            <person name="Pacheco R."/>
            <person name="Padilla G."/>
            <person name="Ferreira P."/>
            <person name="Barriuso J."/>
            <person name="Kellner H."/>
            <person name="Castanera R."/>
            <person name="Alfaro M."/>
            <person name="Ramirez L."/>
            <person name="Pisabarro A.G."/>
            <person name="Kuo A."/>
            <person name="Tritt A."/>
            <person name="Lipzen A."/>
            <person name="He G."/>
            <person name="Yan M."/>
            <person name="Ng V."/>
            <person name="Cullen D."/>
            <person name="Martin F."/>
            <person name="Rosso M.-N."/>
            <person name="Henrissat B."/>
            <person name="Hibbett D."/>
            <person name="Martinez A.T."/>
            <person name="Grigoriev I.V."/>
        </authorList>
    </citation>
    <scope>NUCLEOTIDE SEQUENCE</scope>
    <source>
        <strain evidence="2">AH 40177</strain>
    </source>
</reference>
<dbReference type="Proteomes" id="UP000772434">
    <property type="component" value="Unassembled WGS sequence"/>
</dbReference>
<dbReference type="InterPro" id="IPR036047">
    <property type="entry name" value="F-box-like_dom_sf"/>
</dbReference>
<dbReference type="OrthoDB" id="3034442at2759"/>
<evidence type="ECO:0000313" key="3">
    <source>
        <dbReference type="Proteomes" id="UP000772434"/>
    </source>
</evidence>
<organism evidence="2 3">
    <name type="scientific">Rhodocollybia butyracea</name>
    <dbReference type="NCBI Taxonomy" id="206335"/>
    <lineage>
        <taxon>Eukaryota</taxon>
        <taxon>Fungi</taxon>
        <taxon>Dikarya</taxon>
        <taxon>Basidiomycota</taxon>
        <taxon>Agaricomycotina</taxon>
        <taxon>Agaricomycetes</taxon>
        <taxon>Agaricomycetidae</taxon>
        <taxon>Agaricales</taxon>
        <taxon>Marasmiineae</taxon>
        <taxon>Omphalotaceae</taxon>
        <taxon>Rhodocollybia</taxon>
    </lineage>
</organism>
<dbReference type="PROSITE" id="PS50181">
    <property type="entry name" value="FBOX"/>
    <property type="match status" value="1"/>
</dbReference>
<dbReference type="AlphaFoldDB" id="A0A9P5U0J4"/>
<comment type="caution">
    <text evidence="2">The sequence shown here is derived from an EMBL/GenBank/DDBJ whole genome shotgun (WGS) entry which is preliminary data.</text>
</comment>
<protein>
    <recommendedName>
        <fullName evidence="1">F-box domain-containing protein</fullName>
    </recommendedName>
</protein>
<sequence length="508" mass="56782">MAPFKSNMSCETLLDLPDDVLIHLLTFFSVPEILSIRQTCRHLEETTNLTIVWINALETHISRKGLPFPMLEDFTGRKRVTAQPILRPELELRTRRAYRLAKSWLSTSSGIHRDISWINSPSIPITDVRFIRSVRRCSHPDIKYDMENVLVLSVSKGIWSVITIWAVPLSLHGSDATKSRARKCAQWSPKGGLFTGLCLSHENDSEADVAISLVCEGRHEIKLFKISDEGELALICTIPSFPWERTWIFFSDEDSLRLQAMRPMKPVTYQETCTVVYNYQTGAFAVLGHEDEAGVFKQDHIIQVVFAYRSILVVRARSIHLFPAPELCVAPPIDSSTPFELPPKKLDILHSLDLYELSLDENVIAIQSPEQGVDINSEDASTALISTRGSLRCTDLALGKCRTAIWVKPGDRASHGLLTSDVYHDYTYIARLGGLTSSGVPSAADLEGRAAESLVAGIFPGPLNPDDEVRTRRIYMNPWNNWTALDYDEANGRVVLGDAVGGIRILEL</sequence>
<dbReference type="InterPro" id="IPR001810">
    <property type="entry name" value="F-box_dom"/>
</dbReference>
<evidence type="ECO:0000313" key="2">
    <source>
        <dbReference type="EMBL" id="KAF9061906.1"/>
    </source>
</evidence>
<feature type="domain" description="F-box" evidence="1">
    <location>
        <begin position="10"/>
        <end position="56"/>
    </location>
</feature>
<gene>
    <name evidence="2" type="ORF">BDP27DRAFT_1337390</name>
</gene>
<keyword evidence="3" id="KW-1185">Reference proteome</keyword>
<accession>A0A9P5U0J4</accession>
<dbReference type="EMBL" id="JADNRY010000187">
    <property type="protein sequence ID" value="KAF9061906.1"/>
    <property type="molecule type" value="Genomic_DNA"/>
</dbReference>